<name>A0ABT4VSA4_9HYPH</name>
<dbReference type="GO" id="GO:0016787">
    <property type="term" value="F:hydrolase activity"/>
    <property type="evidence" value="ECO:0007669"/>
    <property type="project" value="UniProtKB-KW"/>
</dbReference>
<evidence type="ECO:0000313" key="3">
    <source>
        <dbReference type="EMBL" id="MDA4847479.1"/>
    </source>
</evidence>
<comment type="caution">
    <text evidence="3">The sequence shown here is derived from an EMBL/GenBank/DDBJ whole genome shotgun (WGS) entry which is preliminary data.</text>
</comment>
<dbReference type="Proteomes" id="UP001148313">
    <property type="component" value="Unassembled WGS sequence"/>
</dbReference>
<dbReference type="InterPro" id="IPR000073">
    <property type="entry name" value="AB_hydrolase_1"/>
</dbReference>
<keyword evidence="3" id="KW-0378">Hydrolase</keyword>
<gene>
    <name evidence="3" type="ORF">OOZ53_19115</name>
</gene>
<dbReference type="InterPro" id="IPR050261">
    <property type="entry name" value="FrsA_esterase"/>
</dbReference>
<dbReference type="InterPro" id="IPR029058">
    <property type="entry name" value="AB_hydrolase_fold"/>
</dbReference>
<reference evidence="3" key="1">
    <citation type="submission" date="2022-11" db="EMBL/GenBank/DDBJ databases">
        <title>Hoeflea poritis sp. nov., isolated from scleractinian coral Porites lutea.</title>
        <authorList>
            <person name="Zhang G."/>
            <person name="Wei Q."/>
            <person name="Cai L."/>
        </authorList>
    </citation>
    <scope>NUCLEOTIDE SEQUENCE</scope>
    <source>
        <strain evidence="3">E7-10</strain>
    </source>
</reference>
<dbReference type="Pfam" id="PF00561">
    <property type="entry name" value="Abhydrolase_1"/>
    <property type="match status" value="1"/>
</dbReference>
<dbReference type="SUPFAM" id="SSF53474">
    <property type="entry name" value="alpha/beta-Hydrolases"/>
    <property type="match status" value="1"/>
</dbReference>
<comment type="similarity">
    <text evidence="1">Belongs to the AB hydrolase superfamily. FUS2 hydrolase family.</text>
</comment>
<dbReference type="EMBL" id="JAPJZH010000013">
    <property type="protein sequence ID" value="MDA4847479.1"/>
    <property type="molecule type" value="Genomic_DNA"/>
</dbReference>
<evidence type="ECO:0000256" key="1">
    <source>
        <dbReference type="ARBA" id="ARBA00038115"/>
    </source>
</evidence>
<evidence type="ECO:0000259" key="2">
    <source>
        <dbReference type="Pfam" id="PF00561"/>
    </source>
</evidence>
<organism evidence="3 4">
    <name type="scientific">Hoeflea poritis</name>
    <dbReference type="NCBI Taxonomy" id="2993659"/>
    <lineage>
        <taxon>Bacteria</taxon>
        <taxon>Pseudomonadati</taxon>
        <taxon>Pseudomonadota</taxon>
        <taxon>Alphaproteobacteria</taxon>
        <taxon>Hyphomicrobiales</taxon>
        <taxon>Rhizobiaceae</taxon>
        <taxon>Hoeflea</taxon>
    </lineage>
</organism>
<dbReference type="Gene3D" id="3.40.50.1820">
    <property type="entry name" value="alpha/beta hydrolase"/>
    <property type="match status" value="1"/>
</dbReference>
<proteinExistence type="inferred from homology"/>
<feature type="domain" description="AB hydrolase-1" evidence="2">
    <location>
        <begin position="98"/>
        <end position="199"/>
    </location>
</feature>
<sequence>MSKPDIDAAKLWRLLGYPGGPPPGSGGRVITVRQQPDFAVEEITVETSGGTVPGTLLRPYGDAEPLPAVLYCHAHGNRHEIGRRELVEGRPALLSAYGPVLAAAGFAVLCVDMPGFGSRQIEGSESALSKAAHWHGRTLLGHMLADLSAALDYLAARDDVDASRLAALGLSMGATHAYLLAALDERIGACAHLCAFSNMRPLIESGAHDLHGPYMTVPGLLETCDLADIAALIAPRLQLVCCGRLDPLTPAEAFDPALERLREAYRLAGAEDRLEFLISNDSGHAETPAMREAVLRLLRNLRPGATAPAD</sequence>
<keyword evidence="4" id="KW-1185">Reference proteome</keyword>
<accession>A0ABT4VSA4</accession>
<evidence type="ECO:0000313" key="4">
    <source>
        <dbReference type="Proteomes" id="UP001148313"/>
    </source>
</evidence>
<dbReference type="RefSeq" id="WP_271091311.1">
    <property type="nucleotide sequence ID" value="NZ_JAPJZH010000013.1"/>
</dbReference>
<protein>
    <submittedName>
        <fullName evidence="3">Alpha/beta fold hydrolase</fullName>
    </submittedName>
</protein>
<dbReference type="PANTHER" id="PTHR22946">
    <property type="entry name" value="DIENELACTONE HYDROLASE DOMAIN-CONTAINING PROTEIN-RELATED"/>
    <property type="match status" value="1"/>
</dbReference>